<feature type="domain" description="Metallo-beta-lactamase" evidence="1">
    <location>
        <begin position="11"/>
        <end position="218"/>
    </location>
</feature>
<accession>A0ABM5UZP4</accession>
<evidence type="ECO:0000313" key="3">
    <source>
        <dbReference type="Proteomes" id="UP000063429"/>
    </source>
</evidence>
<dbReference type="InterPro" id="IPR001279">
    <property type="entry name" value="Metallo-B-lactamas"/>
</dbReference>
<dbReference type="InterPro" id="IPR052533">
    <property type="entry name" value="WalJ/YycJ-like"/>
</dbReference>
<sequence>MKFASLGSGSEGNALIISGTSGTTTTTVMLDCGFGIRETERRLTRIGKLPQDINGIVVTHEHQDHVGGVFKFARRHGIPVWLTYGTFQAVGEEACKGVQLHFCRDSEALAIGDLSLMPYTVPHDAREPVQYVAGDGRRKLGVLTDAGQSTGHLVQALGGCDALVLECNHDRQMLADSAYPPSLKRRIGGDYGHLANDTSAEILAALDKQKLKTVIGAHLSLKNNTPELARAALSGALGAHPGEIRIACQEDGFDWIAIA</sequence>
<evidence type="ECO:0000259" key="1">
    <source>
        <dbReference type="SMART" id="SM00849"/>
    </source>
</evidence>
<dbReference type="Pfam" id="PF12706">
    <property type="entry name" value="Lactamase_B_2"/>
    <property type="match status" value="1"/>
</dbReference>
<dbReference type="EMBL" id="CP011409">
    <property type="protein sequence ID" value="AKZ62754.1"/>
    <property type="molecule type" value="Genomic_DNA"/>
</dbReference>
<evidence type="ECO:0000313" key="2">
    <source>
        <dbReference type="EMBL" id="AKZ62754.1"/>
    </source>
</evidence>
<organism evidence="2 3">
    <name type="scientific">Herbaspirillum hiltneri N3</name>
    <dbReference type="NCBI Taxonomy" id="1262470"/>
    <lineage>
        <taxon>Bacteria</taxon>
        <taxon>Pseudomonadati</taxon>
        <taxon>Pseudomonadota</taxon>
        <taxon>Betaproteobacteria</taxon>
        <taxon>Burkholderiales</taxon>
        <taxon>Oxalobacteraceae</taxon>
        <taxon>Herbaspirillum</taxon>
    </lineage>
</organism>
<dbReference type="InterPro" id="IPR036866">
    <property type="entry name" value="RibonucZ/Hydroxyglut_hydro"/>
</dbReference>
<dbReference type="Gene3D" id="3.60.15.10">
    <property type="entry name" value="Ribonuclease Z/Hydroxyacylglutathione hydrolase-like"/>
    <property type="match status" value="1"/>
</dbReference>
<name>A0ABM5UZP4_9BURK</name>
<dbReference type="PANTHER" id="PTHR47619:SF1">
    <property type="entry name" value="EXODEOXYRIBONUCLEASE WALJ"/>
    <property type="match status" value="1"/>
</dbReference>
<gene>
    <name evidence="2" type="ORF">F506_08750</name>
</gene>
<dbReference type="RefSeq" id="WP_053196667.1">
    <property type="nucleotide sequence ID" value="NZ_CP011409.1"/>
</dbReference>
<keyword evidence="3" id="KW-1185">Reference proteome</keyword>
<dbReference type="SUPFAM" id="SSF56281">
    <property type="entry name" value="Metallo-hydrolase/oxidoreductase"/>
    <property type="match status" value="1"/>
</dbReference>
<protein>
    <submittedName>
        <fullName evidence="2">Beta-lactamase</fullName>
    </submittedName>
</protein>
<dbReference type="PANTHER" id="PTHR47619">
    <property type="entry name" value="METALLO-HYDROLASE YYCJ-RELATED"/>
    <property type="match status" value="1"/>
</dbReference>
<dbReference type="Proteomes" id="UP000063429">
    <property type="component" value="Chromosome"/>
</dbReference>
<dbReference type="SMART" id="SM00849">
    <property type="entry name" value="Lactamase_B"/>
    <property type="match status" value="1"/>
</dbReference>
<proteinExistence type="predicted"/>
<reference evidence="3" key="1">
    <citation type="journal article" date="2015" name="Genome Announc.">
        <title>Complete Genome Sequence of Herbaspirillum hiltneri N3 (DSM 17495), Isolated from Surface-Sterilized Wheat Roots.</title>
        <authorList>
            <person name="Guizelini D."/>
            <person name="Saizaki P.M."/>
            <person name="Coimbra N.A."/>
            <person name="Weiss V.A."/>
            <person name="Faoro H."/>
            <person name="Sfeir M.Z."/>
            <person name="Baura V.A."/>
            <person name="Monteiro R.A."/>
            <person name="Chubatsu L.S."/>
            <person name="Souza E.M."/>
            <person name="Cruz L.M."/>
            <person name="Pedrosa F.O."/>
            <person name="Raittz R.T."/>
            <person name="Marchaukoski J.N."/>
            <person name="Steffens M.B."/>
        </authorList>
    </citation>
    <scope>NUCLEOTIDE SEQUENCE [LARGE SCALE GENOMIC DNA]</scope>
    <source>
        <strain evidence="3">N3</strain>
    </source>
</reference>